<dbReference type="GO" id="GO:0005524">
    <property type="term" value="F:ATP binding"/>
    <property type="evidence" value="ECO:0007669"/>
    <property type="project" value="InterPro"/>
</dbReference>
<dbReference type="PANTHER" id="PTHR44167">
    <property type="entry name" value="OVARIAN-SPECIFIC SERINE/THREONINE-PROTEIN KINASE LOK-RELATED"/>
    <property type="match status" value="1"/>
</dbReference>
<gene>
    <name evidence="3" type="ORF">B0T24DRAFT_121594</name>
</gene>
<evidence type="ECO:0000259" key="2">
    <source>
        <dbReference type="PROSITE" id="PS50011"/>
    </source>
</evidence>
<dbReference type="PROSITE" id="PS00108">
    <property type="entry name" value="PROTEIN_KINASE_ST"/>
    <property type="match status" value="1"/>
</dbReference>
<evidence type="ECO:0000313" key="3">
    <source>
        <dbReference type="EMBL" id="KAK3361028.1"/>
    </source>
</evidence>
<keyword evidence="3" id="KW-0418">Kinase</keyword>
<dbReference type="PANTHER" id="PTHR44167:SF24">
    <property type="entry name" value="SERINE_THREONINE-PROTEIN KINASE CHK2"/>
    <property type="match status" value="1"/>
</dbReference>
<name>A0AAE0MYI6_9PEZI</name>
<keyword evidence="4" id="KW-1185">Reference proteome</keyword>
<reference evidence="3" key="1">
    <citation type="journal article" date="2023" name="Mol. Phylogenet. Evol.">
        <title>Genome-scale phylogeny and comparative genomics of the fungal order Sordariales.</title>
        <authorList>
            <person name="Hensen N."/>
            <person name="Bonometti L."/>
            <person name="Westerberg I."/>
            <person name="Brannstrom I.O."/>
            <person name="Guillou S."/>
            <person name="Cros-Aarteil S."/>
            <person name="Calhoun S."/>
            <person name="Haridas S."/>
            <person name="Kuo A."/>
            <person name="Mondo S."/>
            <person name="Pangilinan J."/>
            <person name="Riley R."/>
            <person name="LaButti K."/>
            <person name="Andreopoulos B."/>
            <person name="Lipzen A."/>
            <person name="Chen C."/>
            <person name="Yan M."/>
            <person name="Daum C."/>
            <person name="Ng V."/>
            <person name="Clum A."/>
            <person name="Steindorff A."/>
            <person name="Ohm R.A."/>
            <person name="Martin F."/>
            <person name="Silar P."/>
            <person name="Natvig D.O."/>
            <person name="Lalanne C."/>
            <person name="Gautier V."/>
            <person name="Ament-Velasquez S.L."/>
            <person name="Kruys A."/>
            <person name="Hutchinson M.I."/>
            <person name="Powell A.J."/>
            <person name="Barry K."/>
            <person name="Miller A.N."/>
            <person name="Grigoriev I.V."/>
            <person name="Debuchy R."/>
            <person name="Gladieux P."/>
            <person name="Hiltunen Thoren M."/>
            <person name="Johannesson H."/>
        </authorList>
    </citation>
    <scope>NUCLEOTIDE SEQUENCE</scope>
    <source>
        <strain evidence="3">CBS 958.72</strain>
    </source>
</reference>
<comment type="caution">
    <text evidence="3">The sequence shown here is derived from an EMBL/GenBank/DDBJ whole genome shotgun (WGS) entry which is preliminary data.</text>
</comment>
<evidence type="ECO:0000256" key="1">
    <source>
        <dbReference type="SAM" id="MobiDB-lite"/>
    </source>
</evidence>
<dbReference type="Proteomes" id="UP001287356">
    <property type="component" value="Unassembled WGS sequence"/>
</dbReference>
<dbReference type="GO" id="GO:0004674">
    <property type="term" value="F:protein serine/threonine kinase activity"/>
    <property type="evidence" value="ECO:0007669"/>
    <property type="project" value="TreeGrafter"/>
</dbReference>
<sequence>MNALRLRNQGHNPLFSPDIATAGQRGSVIPSLMFALQDLDEFLPEDLEHVRQLGSGTSFRVVCFRDTDTGKLVAVKTPRQQPGRRGGGTTPAPHGGSEAVLRELKLAAHPPFAQHPGLVRLLGVLEPELEGETIKVSLVYEYSELGTLGDLLGQHHRVWDDALGPAQQRRMLAADMTAGLEALHVSNVVHGDMKPDNILLFPVPAGETTDSNASNGSGTSTGTGSRLMAKLSDFGSAIVEDTIFTTRNSALYQGTPMFTPGWVTEMGGQIPFHLGPLCDLYALGLTIWSMYRGAYFFSTTTPAEQQQQQRPVSSGFSSSSWQSISWLSAVYANDTLLGSMPQTDRDMLDEAMNLCVFQSEFSLTAPIVPLARQQVLNRDSFGRVSIVKAILTGCVRRWPC</sequence>
<dbReference type="Pfam" id="PF00069">
    <property type="entry name" value="Pkinase"/>
    <property type="match status" value="1"/>
</dbReference>
<dbReference type="InterPro" id="IPR008271">
    <property type="entry name" value="Ser/Thr_kinase_AS"/>
</dbReference>
<dbReference type="InterPro" id="IPR011009">
    <property type="entry name" value="Kinase-like_dom_sf"/>
</dbReference>
<dbReference type="Gene3D" id="1.10.510.10">
    <property type="entry name" value="Transferase(Phosphotransferase) domain 1"/>
    <property type="match status" value="1"/>
</dbReference>
<protein>
    <submittedName>
        <fullName evidence="3">Kinase-like domain-containing protein</fullName>
    </submittedName>
</protein>
<organism evidence="3 4">
    <name type="scientific">Lasiosphaeria ovina</name>
    <dbReference type="NCBI Taxonomy" id="92902"/>
    <lineage>
        <taxon>Eukaryota</taxon>
        <taxon>Fungi</taxon>
        <taxon>Dikarya</taxon>
        <taxon>Ascomycota</taxon>
        <taxon>Pezizomycotina</taxon>
        <taxon>Sordariomycetes</taxon>
        <taxon>Sordariomycetidae</taxon>
        <taxon>Sordariales</taxon>
        <taxon>Lasiosphaeriaceae</taxon>
        <taxon>Lasiosphaeria</taxon>
    </lineage>
</organism>
<reference evidence="3" key="2">
    <citation type="submission" date="2023-06" db="EMBL/GenBank/DDBJ databases">
        <authorList>
            <consortium name="Lawrence Berkeley National Laboratory"/>
            <person name="Haridas S."/>
            <person name="Hensen N."/>
            <person name="Bonometti L."/>
            <person name="Westerberg I."/>
            <person name="Brannstrom I.O."/>
            <person name="Guillou S."/>
            <person name="Cros-Aarteil S."/>
            <person name="Calhoun S."/>
            <person name="Kuo A."/>
            <person name="Mondo S."/>
            <person name="Pangilinan J."/>
            <person name="Riley R."/>
            <person name="Labutti K."/>
            <person name="Andreopoulos B."/>
            <person name="Lipzen A."/>
            <person name="Chen C."/>
            <person name="Yanf M."/>
            <person name="Daum C."/>
            <person name="Ng V."/>
            <person name="Clum A."/>
            <person name="Steindorff A."/>
            <person name="Ohm R."/>
            <person name="Martin F."/>
            <person name="Silar P."/>
            <person name="Natvig D."/>
            <person name="Lalanne C."/>
            <person name="Gautier V."/>
            <person name="Ament-Velasquez S.L."/>
            <person name="Kruys A."/>
            <person name="Hutchinson M.I."/>
            <person name="Powell A.J."/>
            <person name="Barry K."/>
            <person name="Miller A.N."/>
            <person name="Grigoriev I.V."/>
            <person name="Debuchy R."/>
            <person name="Gladieux P."/>
            <person name="Thoren M.H."/>
            <person name="Johannesson H."/>
        </authorList>
    </citation>
    <scope>NUCLEOTIDE SEQUENCE</scope>
    <source>
        <strain evidence="3">CBS 958.72</strain>
    </source>
</reference>
<dbReference type="GO" id="GO:0044773">
    <property type="term" value="P:mitotic DNA damage checkpoint signaling"/>
    <property type="evidence" value="ECO:0007669"/>
    <property type="project" value="TreeGrafter"/>
</dbReference>
<keyword evidence="3" id="KW-0808">Transferase</keyword>
<dbReference type="PROSITE" id="PS50011">
    <property type="entry name" value="PROTEIN_KINASE_DOM"/>
    <property type="match status" value="1"/>
</dbReference>
<proteinExistence type="predicted"/>
<dbReference type="InterPro" id="IPR000719">
    <property type="entry name" value="Prot_kinase_dom"/>
</dbReference>
<dbReference type="EMBL" id="JAULSN010000013">
    <property type="protein sequence ID" value="KAK3361028.1"/>
    <property type="molecule type" value="Genomic_DNA"/>
</dbReference>
<feature type="domain" description="Protein kinase" evidence="2">
    <location>
        <begin position="47"/>
        <end position="400"/>
    </location>
</feature>
<dbReference type="SMART" id="SM00220">
    <property type="entry name" value="S_TKc"/>
    <property type="match status" value="1"/>
</dbReference>
<dbReference type="SUPFAM" id="SSF56112">
    <property type="entry name" value="Protein kinase-like (PK-like)"/>
    <property type="match status" value="1"/>
</dbReference>
<dbReference type="AlphaFoldDB" id="A0AAE0MYI6"/>
<feature type="region of interest" description="Disordered" evidence="1">
    <location>
        <begin position="77"/>
        <end position="96"/>
    </location>
</feature>
<evidence type="ECO:0000313" key="4">
    <source>
        <dbReference type="Proteomes" id="UP001287356"/>
    </source>
</evidence>
<accession>A0AAE0MYI6</accession>
<dbReference type="GO" id="GO:0005634">
    <property type="term" value="C:nucleus"/>
    <property type="evidence" value="ECO:0007669"/>
    <property type="project" value="TreeGrafter"/>
</dbReference>